<proteinExistence type="inferred from homology"/>
<organism evidence="2 3">
    <name type="scientific">Pichia angusta</name>
    <name type="common">Yeast</name>
    <name type="synonym">Hansenula polymorpha</name>
    <dbReference type="NCBI Taxonomy" id="870730"/>
    <lineage>
        <taxon>Eukaryota</taxon>
        <taxon>Fungi</taxon>
        <taxon>Dikarya</taxon>
        <taxon>Ascomycota</taxon>
        <taxon>Saccharomycotina</taxon>
        <taxon>Pichiomycetes</taxon>
        <taxon>Pichiales</taxon>
        <taxon>Pichiaceae</taxon>
        <taxon>Ogataea</taxon>
    </lineage>
</organism>
<accession>A0ABQ7S1S8</accession>
<keyword evidence="3" id="KW-1185">Reference proteome</keyword>
<protein>
    <recommendedName>
        <fullName evidence="4">BolA-like protein</fullName>
    </recommendedName>
</protein>
<evidence type="ECO:0008006" key="4">
    <source>
        <dbReference type="Google" id="ProtNLM"/>
    </source>
</evidence>
<sequence length="104" mass="11819">MLRMAGPIETAIRRKLTSEFSPKHLAIANDSHKHAHHAGLRGATNTTESHFRITIVSDKFAGVPLPARHRLVYKALDHELQNEGVHALQLKTKTEPEWERKQNK</sequence>
<dbReference type="SUPFAM" id="SSF82657">
    <property type="entry name" value="BolA-like"/>
    <property type="match status" value="1"/>
</dbReference>
<evidence type="ECO:0000313" key="3">
    <source>
        <dbReference type="Proteomes" id="UP001197328"/>
    </source>
</evidence>
<name>A0ABQ7S1S8_PICAN</name>
<dbReference type="EMBL" id="JAHLVD010000002">
    <property type="protein sequence ID" value="KAG7851898.1"/>
    <property type="molecule type" value="Genomic_DNA"/>
</dbReference>
<dbReference type="PANTHER" id="PTHR46230:SF7">
    <property type="entry name" value="BOLA-LIKE PROTEIN 1"/>
    <property type="match status" value="1"/>
</dbReference>
<comment type="caution">
    <text evidence="2">The sequence shown here is derived from an EMBL/GenBank/DDBJ whole genome shotgun (WGS) entry which is preliminary data.</text>
</comment>
<dbReference type="Pfam" id="PF01722">
    <property type="entry name" value="BolA"/>
    <property type="match status" value="1"/>
</dbReference>
<comment type="similarity">
    <text evidence="1">Belongs to the BolA/IbaG family.</text>
</comment>
<dbReference type="Gene3D" id="3.30.300.90">
    <property type="entry name" value="BolA-like"/>
    <property type="match status" value="1"/>
</dbReference>
<dbReference type="InterPro" id="IPR002634">
    <property type="entry name" value="BolA"/>
</dbReference>
<dbReference type="InterPro" id="IPR036065">
    <property type="entry name" value="BolA-like_sf"/>
</dbReference>
<reference evidence="2 3" key="1">
    <citation type="journal article" date="2021" name="G3 (Bethesda)">
        <title>Genomic diversity, chromosomal rearrangements, and interspecies hybridization in the ogataea polymorpha species complex.</title>
        <authorList>
            <person name="Hanson S.J."/>
            <person name="Cinneide E.O."/>
            <person name="Salzberg L.I."/>
            <person name="Wolfe K.H."/>
            <person name="McGowan J."/>
            <person name="Fitzpatrick D.A."/>
            <person name="Matlin K."/>
        </authorList>
    </citation>
    <scope>NUCLEOTIDE SEQUENCE [LARGE SCALE GENOMIC DNA]</scope>
    <source>
        <strain evidence="2">51-138</strain>
    </source>
</reference>
<evidence type="ECO:0000313" key="2">
    <source>
        <dbReference type="EMBL" id="KAG7851898.1"/>
    </source>
</evidence>
<dbReference type="PIRSF" id="PIRSF003113">
    <property type="entry name" value="BolA"/>
    <property type="match status" value="1"/>
</dbReference>
<gene>
    <name evidence="2" type="ORF">KL940_000780</name>
</gene>
<evidence type="ECO:0000256" key="1">
    <source>
        <dbReference type="RuleBase" id="RU003860"/>
    </source>
</evidence>
<dbReference type="Proteomes" id="UP001197328">
    <property type="component" value="Unassembled WGS sequence"/>
</dbReference>
<dbReference type="PANTHER" id="PTHR46230">
    <property type="match status" value="1"/>
</dbReference>